<feature type="domain" description="Rubicon Homology" evidence="7">
    <location>
        <begin position="519"/>
        <end position="730"/>
    </location>
</feature>
<dbReference type="PANTHER" id="PTHR12326">
    <property type="entry name" value="PLECKSTRIN HOMOLOGY DOMAIN CONTAINING PROTEIN"/>
    <property type="match status" value="1"/>
</dbReference>
<evidence type="ECO:0000259" key="7">
    <source>
        <dbReference type="SMART" id="SM01175"/>
    </source>
</evidence>
<keyword evidence="3" id="KW-0863">Zinc-finger</keyword>
<evidence type="ECO:0000256" key="3">
    <source>
        <dbReference type="ARBA" id="ARBA00022771"/>
    </source>
</evidence>
<protein>
    <recommendedName>
        <fullName evidence="7">Rubicon Homology domain-containing protein</fullName>
    </recommendedName>
</protein>
<dbReference type="EMBL" id="JAOPGA020000288">
    <property type="protein sequence ID" value="KAL0477971.1"/>
    <property type="molecule type" value="Genomic_DNA"/>
</dbReference>
<evidence type="ECO:0000256" key="5">
    <source>
        <dbReference type="SAM" id="Coils"/>
    </source>
</evidence>
<dbReference type="Pfam" id="PF13901">
    <property type="entry name" value="RH_dom"/>
    <property type="match status" value="1"/>
</dbReference>
<dbReference type="InterPro" id="IPR051366">
    <property type="entry name" value="DEF8"/>
</dbReference>
<keyword evidence="5" id="KW-0175">Coiled coil</keyword>
<proteinExistence type="predicted"/>
<dbReference type="AlphaFoldDB" id="A0AAW2YKE4"/>
<dbReference type="PANTHER" id="PTHR12326:SF3">
    <property type="entry name" value="DIFFERENTIALLY EXPRESSED IN FDCP 8 HOMOLOG"/>
    <property type="match status" value="1"/>
</dbReference>
<organism evidence="8 9">
    <name type="scientific">Acrasis kona</name>
    <dbReference type="NCBI Taxonomy" id="1008807"/>
    <lineage>
        <taxon>Eukaryota</taxon>
        <taxon>Discoba</taxon>
        <taxon>Heterolobosea</taxon>
        <taxon>Tetramitia</taxon>
        <taxon>Eutetramitia</taxon>
        <taxon>Acrasidae</taxon>
        <taxon>Acrasis</taxon>
    </lineage>
</organism>
<feature type="compositionally biased region" description="Pro residues" evidence="6">
    <location>
        <begin position="458"/>
        <end position="467"/>
    </location>
</feature>
<feature type="coiled-coil region" evidence="5">
    <location>
        <begin position="61"/>
        <end position="92"/>
    </location>
</feature>
<evidence type="ECO:0000256" key="2">
    <source>
        <dbReference type="ARBA" id="ARBA00022737"/>
    </source>
</evidence>
<sequence length="730" mass="82778">MKSIDESNSITSNHDSSPNQIIITCEQNDQQQSTQETRDDFRIESNQSPITPTNHFTNNNNANEIERIDQLLSNLSDDEEDANDDESNLNNQHSQLTKDIMNTSTSTFNNMSSSLPNTIMNVATAPVKLASSAYGFLKSYVVRDSPTSANHTPCDSDLMIDSARFVSSESINSNSQIHTQNDLQELDDYDDDHIDDVIDDDDDDDGFELDEDAQEVDLEYHVNNVHAHRLQNVNVSMRTLEQLKDSKFILSFLHDLNTKFKLNQSMKDLIRVQSSRIRNYHMRCNRSLPTLRDQPTFEQFDSLMQLSKSLKKKESALKQLESNLNAKQLELNKLEQSLNAINHHASPISLEISNLESITGDESSTSTLGSNLMQSPIITSTPNHQQQESPPSARFYSSTMSEHNSLRSLTNDNYFEYMFDQQYNTDNEEDDDDQSVRSSMTGNKRARSFSTLSSPSVATPPPPPPPGQHIKLDLIESDEIVNSPQQKIDDKIQIASQDGKCANCEKLLKLDYGWIRRPRYCHYTNKIYCMDCMNNLDKMPIPAKILSRWDFNSYRVCSSAFLFLSTIVDVPLICVSAINPQLFDKVANLKRSRMVRKRLNLQWDVISNCPVKDGLIAKLHLSERLYYVNDTEVYSLNNLLHLQGGDGAAFLKRLANIFHEFSEHITKHCSHCSKMGKCECQAVDCPNKSSPVYAFNITNVIVCPGCKLTFHKACFKNEQNVQACPHCSAK</sequence>
<name>A0AAW2YKE4_9EUKA</name>
<evidence type="ECO:0000256" key="1">
    <source>
        <dbReference type="ARBA" id="ARBA00022723"/>
    </source>
</evidence>
<reference evidence="8 9" key="1">
    <citation type="submission" date="2024-03" db="EMBL/GenBank/DDBJ databases">
        <title>The Acrasis kona genome and developmental transcriptomes reveal deep origins of eukaryotic multicellular pathways.</title>
        <authorList>
            <person name="Sheikh S."/>
            <person name="Fu C.-J."/>
            <person name="Brown M.W."/>
            <person name="Baldauf S.L."/>
        </authorList>
    </citation>
    <scope>NUCLEOTIDE SEQUENCE [LARGE SCALE GENOMIC DNA]</scope>
    <source>
        <strain evidence="8 9">ATCC MYA-3509</strain>
    </source>
</reference>
<evidence type="ECO:0000256" key="6">
    <source>
        <dbReference type="SAM" id="MobiDB-lite"/>
    </source>
</evidence>
<keyword evidence="4" id="KW-0862">Zinc</keyword>
<evidence type="ECO:0000256" key="4">
    <source>
        <dbReference type="ARBA" id="ARBA00022833"/>
    </source>
</evidence>
<evidence type="ECO:0000313" key="8">
    <source>
        <dbReference type="EMBL" id="KAL0477971.1"/>
    </source>
</evidence>
<dbReference type="Proteomes" id="UP001431209">
    <property type="component" value="Unassembled WGS sequence"/>
</dbReference>
<gene>
    <name evidence="8" type="ORF">AKO1_005306</name>
</gene>
<feature type="region of interest" description="Disordered" evidence="6">
    <location>
        <begin position="360"/>
        <end position="400"/>
    </location>
</feature>
<accession>A0AAW2YKE4</accession>
<feature type="coiled-coil region" evidence="5">
    <location>
        <begin position="303"/>
        <end position="344"/>
    </location>
</feature>
<keyword evidence="1" id="KW-0479">Metal-binding</keyword>
<dbReference type="InterPro" id="IPR025258">
    <property type="entry name" value="RH_dom"/>
</dbReference>
<evidence type="ECO:0000313" key="9">
    <source>
        <dbReference type="Proteomes" id="UP001431209"/>
    </source>
</evidence>
<feature type="region of interest" description="Disordered" evidence="6">
    <location>
        <begin position="425"/>
        <end position="468"/>
    </location>
</feature>
<keyword evidence="9" id="KW-1185">Reference proteome</keyword>
<dbReference type="GO" id="GO:0008270">
    <property type="term" value="F:zinc ion binding"/>
    <property type="evidence" value="ECO:0007669"/>
    <property type="project" value="UniProtKB-KW"/>
</dbReference>
<comment type="caution">
    <text evidence="8">The sequence shown here is derived from an EMBL/GenBank/DDBJ whole genome shotgun (WGS) entry which is preliminary data.</text>
</comment>
<dbReference type="SMART" id="SM01175">
    <property type="entry name" value="DUF4206"/>
    <property type="match status" value="1"/>
</dbReference>
<feature type="compositionally biased region" description="Polar residues" evidence="6">
    <location>
        <begin position="436"/>
        <end position="457"/>
    </location>
</feature>
<keyword evidence="2" id="KW-0677">Repeat</keyword>